<reference evidence="2 3" key="1">
    <citation type="submission" date="2018-02" db="EMBL/GenBank/DDBJ databases">
        <title>Draft genome sequences of Elsinoe sp., causing black scab on jojoba.</title>
        <authorList>
            <person name="Stodart B."/>
            <person name="Jeffress S."/>
            <person name="Ash G."/>
            <person name="Arun Chinnappa K."/>
        </authorList>
    </citation>
    <scope>NUCLEOTIDE SEQUENCE [LARGE SCALE GENOMIC DNA]</scope>
    <source>
        <strain evidence="2 3">Hillstone_2</strain>
    </source>
</reference>
<dbReference type="EMBL" id="PTQR01000131">
    <property type="protein sequence ID" value="TKX18189.1"/>
    <property type="molecule type" value="Genomic_DNA"/>
</dbReference>
<gene>
    <name evidence="2" type="ORF">C1H76_9662</name>
</gene>
<evidence type="ECO:0000313" key="3">
    <source>
        <dbReference type="Proteomes" id="UP000308133"/>
    </source>
</evidence>
<feature type="compositionally biased region" description="Polar residues" evidence="1">
    <location>
        <begin position="1"/>
        <end position="26"/>
    </location>
</feature>
<protein>
    <submittedName>
        <fullName evidence="2">Uncharacterized protein</fullName>
    </submittedName>
</protein>
<name>A0A4U7AKH9_9PEZI</name>
<organism evidence="2 3">
    <name type="scientific">Elsinoe australis</name>
    <dbReference type="NCBI Taxonomy" id="40998"/>
    <lineage>
        <taxon>Eukaryota</taxon>
        <taxon>Fungi</taxon>
        <taxon>Dikarya</taxon>
        <taxon>Ascomycota</taxon>
        <taxon>Pezizomycotina</taxon>
        <taxon>Dothideomycetes</taxon>
        <taxon>Dothideomycetidae</taxon>
        <taxon>Myriangiales</taxon>
        <taxon>Elsinoaceae</taxon>
        <taxon>Elsinoe</taxon>
    </lineage>
</organism>
<feature type="region of interest" description="Disordered" evidence="1">
    <location>
        <begin position="83"/>
        <end position="123"/>
    </location>
</feature>
<feature type="compositionally biased region" description="Polar residues" evidence="1">
    <location>
        <begin position="93"/>
        <end position="123"/>
    </location>
</feature>
<evidence type="ECO:0000313" key="2">
    <source>
        <dbReference type="EMBL" id="TKX18189.1"/>
    </source>
</evidence>
<evidence type="ECO:0000256" key="1">
    <source>
        <dbReference type="SAM" id="MobiDB-lite"/>
    </source>
</evidence>
<dbReference type="AlphaFoldDB" id="A0A4U7AKH9"/>
<feature type="region of interest" description="Disordered" evidence="1">
    <location>
        <begin position="1"/>
        <end position="65"/>
    </location>
</feature>
<sequence>MPNAGINTQQQEPIISLPNHATSCITPTPKLGLPRPNRPRPQIEDSQDSDRPSTDPSGTFKENKYTQLCPHLLSRQLDSKDWSFNPTIRVDSPQVQQYNQRPMQHDPLQTQSPSPTTDATGIA</sequence>
<comment type="caution">
    <text evidence="2">The sequence shown here is derived from an EMBL/GenBank/DDBJ whole genome shotgun (WGS) entry which is preliminary data.</text>
</comment>
<accession>A0A4U7AKH9</accession>
<dbReference type="Proteomes" id="UP000308133">
    <property type="component" value="Unassembled WGS sequence"/>
</dbReference>
<proteinExistence type="predicted"/>